<dbReference type="InterPro" id="IPR027417">
    <property type="entry name" value="P-loop_NTPase"/>
</dbReference>
<gene>
    <name evidence="1" type="ORF">ABXS05_18975</name>
</gene>
<evidence type="ECO:0000313" key="1">
    <source>
        <dbReference type="EMBL" id="MEW9307644.1"/>
    </source>
</evidence>
<dbReference type="PANTHER" id="PTHR32301:SF6">
    <property type="entry name" value="GOLVESIN-RELATED"/>
    <property type="match status" value="1"/>
</dbReference>
<organism evidence="1 2">
    <name type="scientific">Labrys neptuniae</name>
    <dbReference type="NCBI Taxonomy" id="376174"/>
    <lineage>
        <taxon>Bacteria</taxon>
        <taxon>Pseudomonadati</taxon>
        <taxon>Pseudomonadota</taxon>
        <taxon>Alphaproteobacteria</taxon>
        <taxon>Hyphomicrobiales</taxon>
        <taxon>Xanthobacteraceae</taxon>
        <taxon>Labrys</taxon>
    </lineage>
</organism>
<protein>
    <recommendedName>
        <fullName evidence="3">Sulfotransferase family protein</fullName>
    </recommendedName>
</protein>
<name>A0ABV3PPV4_9HYPH</name>
<comment type="caution">
    <text evidence="1">The sequence shown here is derived from an EMBL/GenBank/DDBJ whole genome shotgun (WGS) entry which is preliminary data.</text>
</comment>
<keyword evidence="2" id="KW-1185">Reference proteome</keyword>
<evidence type="ECO:0000313" key="2">
    <source>
        <dbReference type="Proteomes" id="UP001555786"/>
    </source>
</evidence>
<accession>A0ABV3PPV4</accession>
<evidence type="ECO:0008006" key="3">
    <source>
        <dbReference type="Google" id="ProtNLM"/>
    </source>
</evidence>
<proteinExistence type="predicted"/>
<dbReference type="Proteomes" id="UP001555786">
    <property type="component" value="Unassembled WGS sequence"/>
</dbReference>
<dbReference type="EMBL" id="JBFNQD010000006">
    <property type="protein sequence ID" value="MEW9307644.1"/>
    <property type="molecule type" value="Genomic_DNA"/>
</dbReference>
<dbReference type="RefSeq" id="WP_367625023.1">
    <property type="nucleotide sequence ID" value="NZ_JBFNQD010000006.1"/>
</dbReference>
<dbReference type="SUPFAM" id="SSF52540">
    <property type="entry name" value="P-loop containing nucleoside triphosphate hydrolases"/>
    <property type="match status" value="1"/>
</dbReference>
<dbReference type="Gene3D" id="3.40.50.300">
    <property type="entry name" value="P-loop containing nucleotide triphosphate hydrolases"/>
    <property type="match status" value="1"/>
</dbReference>
<reference evidence="1 2" key="1">
    <citation type="submission" date="2024-07" db="EMBL/GenBank/DDBJ databases">
        <title>Description of Labrys sedimenti sp. nov., isolated from a diclofenac-degrading enrichment culture.</title>
        <authorList>
            <person name="Tancsics A."/>
            <person name="Csepanyi A."/>
        </authorList>
    </citation>
    <scope>NUCLEOTIDE SEQUENCE [LARGE SCALE GENOMIC DNA]</scope>
    <source>
        <strain evidence="1 2">LMG 23578</strain>
    </source>
</reference>
<sequence length="321" mass="36955">MSSHSPIDSLSVFVNRQPLGYVETCERPDVPIATNRPHALGWHVYFEPRKHLIGELGTILIEVAVNGSVVQRRYHRYDPRPHSTRPAVYFMHIPKTAGTSTRRALQSDPDIQLLQVYHQYPCLHEEQFATFSDSALDDVDIIFGHYMYGLHRHSGRRHQYVSIVRDPIDHAISCYLYMKYVMKDPRIVTRSSIFDAFDNVDDVTFDNYSTRYLAGYPDQQKVGPAQFETALKNVDNDFAYIGTVENYKQSLEAISFYLGKELPHHVDNVTPASDEMAALDRNEVAERLGPRLGHDLKLYQAIRERFPGDYFFDMRARSHAG</sequence>
<dbReference type="PANTHER" id="PTHR32301">
    <property type="entry name" value="COUNTIN RECEPTOR CNR3-RELATED"/>
    <property type="match status" value="1"/>
</dbReference>
<dbReference type="InterPro" id="IPR053259">
    <property type="entry name" value="Golvesin-related_Golgi"/>
</dbReference>